<feature type="compositionally biased region" description="Basic and acidic residues" evidence="1">
    <location>
        <begin position="1"/>
        <end position="12"/>
    </location>
</feature>
<proteinExistence type="predicted"/>
<feature type="compositionally biased region" description="Low complexity" evidence="1">
    <location>
        <begin position="103"/>
        <end position="117"/>
    </location>
</feature>
<dbReference type="Proteomes" id="UP001492380">
    <property type="component" value="Unassembled WGS sequence"/>
</dbReference>
<feature type="compositionally biased region" description="Polar residues" evidence="1">
    <location>
        <begin position="156"/>
        <end position="170"/>
    </location>
</feature>
<feature type="region of interest" description="Disordered" evidence="1">
    <location>
        <begin position="295"/>
        <end position="349"/>
    </location>
</feature>
<protein>
    <submittedName>
        <fullName evidence="2">Uncharacterized protein</fullName>
    </submittedName>
</protein>
<reference evidence="2 3" key="1">
    <citation type="submission" date="2024-04" db="EMBL/GenBank/DDBJ databases">
        <title>Phyllosticta paracitricarpa is synonymous to the EU quarantine fungus P. citricarpa based on phylogenomic analyses.</title>
        <authorList>
            <consortium name="Lawrence Berkeley National Laboratory"/>
            <person name="Van Ingen-Buijs V.A."/>
            <person name="Van Westerhoven A.C."/>
            <person name="Haridas S."/>
            <person name="Skiadas P."/>
            <person name="Martin F."/>
            <person name="Groenewald J.Z."/>
            <person name="Crous P.W."/>
            <person name="Seidl M.F."/>
        </authorList>
    </citation>
    <scope>NUCLEOTIDE SEQUENCE [LARGE SCALE GENOMIC DNA]</scope>
    <source>
        <strain evidence="2 3">CBS 123374</strain>
    </source>
</reference>
<keyword evidence="3" id="KW-1185">Reference proteome</keyword>
<feature type="region of interest" description="Disordered" evidence="1">
    <location>
        <begin position="1"/>
        <end position="118"/>
    </location>
</feature>
<name>A0ABR1YU67_9PEZI</name>
<feature type="compositionally biased region" description="Low complexity" evidence="1">
    <location>
        <begin position="190"/>
        <end position="202"/>
    </location>
</feature>
<feature type="compositionally biased region" description="Low complexity" evidence="1">
    <location>
        <begin position="250"/>
        <end position="273"/>
    </location>
</feature>
<feature type="compositionally biased region" description="Basic residues" evidence="1">
    <location>
        <begin position="178"/>
        <end position="189"/>
    </location>
</feature>
<gene>
    <name evidence="2" type="ORF">HDK90DRAFT_227002</name>
</gene>
<feature type="compositionally biased region" description="Basic and acidic residues" evidence="1">
    <location>
        <begin position="37"/>
        <end position="47"/>
    </location>
</feature>
<feature type="compositionally biased region" description="Low complexity" evidence="1">
    <location>
        <begin position="217"/>
        <end position="230"/>
    </location>
</feature>
<dbReference type="EMBL" id="JBBWRZ010000004">
    <property type="protein sequence ID" value="KAK8238498.1"/>
    <property type="molecule type" value="Genomic_DNA"/>
</dbReference>
<feature type="compositionally biased region" description="Acidic residues" evidence="1">
    <location>
        <begin position="310"/>
        <end position="321"/>
    </location>
</feature>
<sequence length="370" mass="40250">MSIFSKIRENAKGLKAAKQKQKQKQKQQQQTATVEKQTPELEKEKDAQPQPQPQAEIAPIVAVQEVKQNEAQPAVTRTPSKRASWRPGMNRTKSSESANKRMSAPALRSSASAPSLRALKHRSSDLSIESVMLSSDFPMPAAKQGSTSTDTMTLKSRNSLLAPNQFTYDPSKTPAFVGRKKGRPRRLHPSSRSSSFIRLQQIEPMAEENEDGETVDSSSTSTKSGSSGSSARSQYLEKKRSAQSSANTLSDPASSSRRASWASSDRSASSVSDIPPIAEVAIPVPVVHVQVQVAFADPPVTTTIPPPTILDDEDDDDDDEPPRDAAGNPVVSVMEDTPPTSPLPTRSTFSLRKKRSCFRRKHDSGTVTIF</sequence>
<evidence type="ECO:0000313" key="3">
    <source>
        <dbReference type="Proteomes" id="UP001492380"/>
    </source>
</evidence>
<accession>A0ABR1YU67</accession>
<organism evidence="2 3">
    <name type="scientific">Phyllosticta capitalensis</name>
    <dbReference type="NCBI Taxonomy" id="121624"/>
    <lineage>
        <taxon>Eukaryota</taxon>
        <taxon>Fungi</taxon>
        <taxon>Dikarya</taxon>
        <taxon>Ascomycota</taxon>
        <taxon>Pezizomycotina</taxon>
        <taxon>Dothideomycetes</taxon>
        <taxon>Dothideomycetes incertae sedis</taxon>
        <taxon>Botryosphaeriales</taxon>
        <taxon>Phyllostictaceae</taxon>
        <taxon>Phyllosticta</taxon>
    </lineage>
</organism>
<evidence type="ECO:0000313" key="2">
    <source>
        <dbReference type="EMBL" id="KAK8238498.1"/>
    </source>
</evidence>
<feature type="compositionally biased region" description="Basic residues" evidence="1">
    <location>
        <begin position="15"/>
        <end position="25"/>
    </location>
</feature>
<evidence type="ECO:0000256" key="1">
    <source>
        <dbReference type="SAM" id="MobiDB-lite"/>
    </source>
</evidence>
<feature type="compositionally biased region" description="Polar residues" evidence="1">
    <location>
        <begin position="69"/>
        <end position="78"/>
    </location>
</feature>
<feature type="compositionally biased region" description="Acidic residues" evidence="1">
    <location>
        <begin position="205"/>
        <end position="214"/>
    </location>
</feature>
<comment type="caution">
    <text evidence="2">The sequence shown here is derived from an EMBL/GenBank/DDBJ whole genome shotgun (WGS) entry which is preliminary data.</text>
</comment>
<feature type="region of interest" description="Disordered" evidence="1">
    <location>
        <begin position="156"/>
        <end position="273"/>
    </location>
</feature>
<feature type="compositionally biased region" description="Low complexity" evidence="1">
    <location>
        <begin position="53"/>
        <end position="62"/>
    </location>
</feature>